<keyword evidence="3" id="KW-1185">Reference proteome</keyword>
<evidence type="ECO:0000259" key="1">
    <source>
        <dbReference type="Pfam" id="PF09967"/>
    </source>
</evidence>
<dbReference type="Pfam" id="PF09967">
    <property type="entry name" value="DUF2201"/>
    <property type="match status" value="1"/>
</dbReference>
<reference evidence="3" key="1">
    <citation type="submission" date="2018-12" db="EMBL/GenBank/DDBJ databases">
        <title>Tengunoibacter tsumagoiensis gen. nov., sp. nov., Dictyobacter kobayashii sp. nov., D. alpinus sp. nov., and D. joshuensis sp. nov. and description of Dictyobacteraceae fam. nov. within the order Ktedonobacterales isolated from Tengu-no-mugimeshi.</title>
        <authorList>
            <person name="Wang C.M."/>
            <person name="Zheng Y."/>
            <person name="Sakai Y."/>
            <person name="Toyoda A."/>
            <person name="Minakuchi Y."/>
            <person name="Abe K."/>
            <person name="Yokota A."/>
            <person name="Yabe S."/>
        </authorList>
    </citation>
    <scope>NUCLEOTIDE SEQUENCE [LARGE SCALE GENOMIC DNA]</scope>
    <source>
        <strain evidence="3">S-27</strain>
    </source>
</reference>
<accession>A0A401ZQX8</accession>
<dbReference type="RefSeq" id="WP_126601651.1">
    <property type="nucleotide sequence ID" value="NZ_BIFQ01000002.1"/>
</dbReference>
<dbReference type="InterPro" id="IPR018698">
    <property type="entry name" value="VWA-like_dom"/>
</dbReference>
<evidence type="ECO:0000313" key="2">
    <source>
        <dbReference type="EMBL" id="GCE09232.1"/>
    </source>
</evidence>
<organism evidence="2 3">
    <name type="scientific">Dictyobacter aurantiacus</name>
    <dbReference type="NCBI Taxonomy" id="1936993"/>
    <lineage>
        <taxon>Bacteria</taxon>
        <taxon>Bacillati</taxon>
        <taxon>Chloroflexota</taxon>
        <taxon>Ktedonobacteria</taxon>
        <taxon>Ktedonobacterales</taxon>
        <taxon>Dictyobacteraceae</taxon>
        <taxon>Dictyobacter</taxon>
    </lineage>
</organism>
<sequence>MALFLSEVQAILRAYPHLEATLYYTDAACYGPYELSVEMPLPQPQGGGSTDFRPFFRVLEGVLDDPHNGVCIYLTNGYGSFPAQPPALQTLWVLSPGGISTEHVPFGEAVRLLPEA</sequence>
<protein>
    <recommendedName>
        <fullName evidence="1">VWA-like domain-containing protein</fullName>
    </recommendedName>
</protein>
<dbReference type="PANTHER" id="PTHR38730">
    <property type="entry name" value="SLL7028 PROTEIN"/>
    <property type="match status" value="1"/>
</dbReference>
<dbReference type="AlphaFoldDB" id="A0A401ZQX8"/>
<evidence type="ECO:0000313" key="3">
    <source>
        <dbReference type="Proteomes" id="UP000287224"/>
    </source>
</evidence>
<dbReference type="Proteomes" id="UP000287224">
    <property type="component" value="Unassembled WGS sequence"/>
</dbReference>
<gene>
    <name evidence="2" type="ORF">KDAU_65610</name>
</gene>
<name>A0A401ZQX8_9CHLR</name>
<feature type="domain" description="VWA-like" evidence="1">
    <location>
        <begin position="2"/>
        <end position="112"/>
    </location>
</feature>
<proteinExistence type="predicted"/>
<dbReference type="PANTHER" id="PTHR38730:SF1">
    <property type="entry name" value="SLL7028 PROTEIN"/>
    <property type="match status" value="1"/>
</dbReference>
<comment type="caution">
    <text evidence="2">The sequence shown here is derived from an EMBL/GenBank/DDBJ whole genome shotgun (WGS) entry which is preliminary data.</text>
</comment>
<dbReference type="EMBL" id="BIFQ01000002">
    <property type="protein sequence ID" value="GCE09232.1"/>
    <property type="molecule type" value="Genomic_DNA"/>
</dbReference>